<dbReference type="Gene3D" id="3.40.50.1820">
    <property type="entry name" value="alpha/beta hydrolase"/>
    <property type="match status" value="2"/>
</dbReference>
<gene>
    <name evidence="2" type="ORF">R3P38DRAFT_2882719</name>
</gene>
<proteinExistence type="predicted"/>
<feature type="signal peptide" evidence="1">
    <location>
        <begin position="1"/>
        <end position="20"/>
    </location>
</feature>
<evidence type="ECO:0000313" key="2">
    <source>
        <dbReference type="EMBL" id="KAK7045135.1"/>
    </source>
</evidence>
<dbReference type="SUPFAM" id="SSF53474">
    <property type="entry name" value="alpha/beta-Hydrolases"/>
    <property type="match status" value="1"/>
</dbReference>
<name>A0AAW0D198_9AGAR</name>
<dbReference type="Proteomes" id="UP001362999">
    <property type="component" value="Unassembled WGS sequence"/>
</dbReference>
<sequence>MLTFLKALPLAIVLLTVSSSDDPQIIIKPTPANFNMSARSTGRFVTSQDGTRIFAEARGDASKPPVVFIHGFGLGATAFDEIFNDPIWVSQVYMIRYDTRGHGRSDKPTDAASWASERLAQDFDAVAQSYQLSRTHIADILSFHPADYLSGIIYDAAIPDMADLLTVSSPRRLATQFVLNRTQSATGLLNAGRSGQLSLLAIFGEEDKLVQKQPALDVIKGWKKLTVATLPKAEHFTWISQPVLFRTTVLQWISEQLKQGI</sequence>
<dbReference type="InterPro" id="IPR029058">
    <property type="entry name" value="AB_hydrolase_fold"/>
</dbReference>
<evidence type="ECO:0000256" key="1">
    <source>
        <dbReference type="SAM" id="SignalP"/>
    </source>
</evidence>
<dbReference type="EMBL" id="JAWWNJ010000011">
    <property type="protein sequence ID" value="KAK7045135.1"/>
    <property type="molecule type" value="Genomic_DNA"/>
</dbReference>
<protein>
    <submittedName>
        <fullName evidence="2">Oxidoreductase ephD</fullName>
    </submittedName>
</protein>
<dbReference type="AlphaFoldDB" id="A0AAW0D198"/>
<evidence type="ECO:0000313" key="3">
    <source>
        <dbReference type="Proteomes" id="UP001362999"/>
    </source>
</evidence>
<comment type="caution">
    <text evidence="2">The sequence shown here is derived from an EMBL/GenBank/DDBJ whole genome shotgun (WGS) entry which is preliminary data.</text>
</comment>
<accession>A0AAW0D198</accession>
<keyword evidence="3" id="KW-1185">Reference proteome</keyword>
<reference evidence="2 3" key="1">
    <citation type="journal article" date="2024" name="J Genomics">
        <title>Draft genome sequencing and assembly of Favolaschia claudopus CIRM-BRFM 2984 isolated from oak limbs.</title>
        <authorList>
            <person name="Navarro D."/>
            <person name="Drula E."/>
            <person name="Chaduli D."/>
            <person name="Cazenave R."/>
            <person name="Ahrendt S."/>
            <person name="Wang J."/>
            <person name="Lipzen A."/>
            <person name="Daum C."/>
            <person name="Barry K."/>
            <person name="Grigoriev I.V."/>
            <person name="Favel A."/>
            <person name="Rosso M.N."/>
            <person name="Martin F."/>
        </authorList>
    </citation>
    <scope>NUCLEOTIDE SEQUENCE [LARGE SCALE GENOMIC DNA]</scope>
    <source>
        <strain evidence="2 3">CIRM-BRFM 2984</strain>
    </source>
</reference>
<organism evidence="2 3">
    <name type="scientific">Favolaschia claudopus</name>
    <dbReference type="NCBI Taxonomy" id="2862362"/>
    <lineage>
        <taxon>Eukaryota</taxon>
        <taxon>Fungi</taxon>
        <taxon>Dikarya</taxon>
        <taxon>Basidiomycota</taxon>
        <taxon>Agaricomycotina</taxon>
        <taxon>Agaricomycetes</taxon>
        <taxon>Agaricomycetidae</taxon>
        <taxon>Agaricales</taxon>
        <taxon>Marasmiineae</taxon>
        <taxon>Mycenaceae</taxon>
        <taxon>Favolaschia</taxon>
    </lineage>
</organism>
<feature type="chain" id="PRO_5043586745" evidence="1">
    <location>
        <begin position="21"/>
        <end position="261"/>
    </location>
</feature>
<keyword evidence="1" id="KW-0732">Signal</keyword>